<name>A0A7J7DTC4_TRIWF</name>
<comment type="caution">
    <text evidence="1">The sequence shown here is derived from an EMBL/GenBank/DDBJ whole genome shotgun (WGS) entry which is preliminary data.</text>
</comment>
<reference evidence="1 2" key="1">
    <citation type="journal article" date="2020" name="Nat. Commun.">
        <title>Genome of Tripterygium wilfordii and identification of cytochrome P450 involved in triptolide biosynthesis.</title>
        <authorList>
            <person name="Tu L."/>
            <person name="Su P."/>
            <person name="Zhang Z."/>
            <person name="Gao L."/>
            <person name="Wang J."/>
            <person name="Hu T."/>
            <person name="Zhou J."/>
            <person name="Zhang Y."/>
            <person name="Zhao Y."/>
            <person name="Liu Y."/>
            <person name="Song Y."/>
            <person name="Tong Y."/>
            <person name="Lu Y."/>
            <person name="Yang J."/>
            <person name="Xu C."/>
            <person name="Jia M."/>
            <person name="Peters R.J."/>
            <person name="Huang L."/>
            <person name="Gao W."/>
        </authorList>
    </citation>
    <scope>NUCLEOTIDE SEQUENCE [LARGE SCALE GENOMIC DNA]</scope>
    <source>
        <strain evidence="2">cv. XIE 37</strain>
        <tissue evidence="1">Leaf</tissue>
    </source>
</reference>
<sequence>MLLRSASTPVLNSWFPHSSKDSSPEPDILPLIPRTSSISLSASSLSPFSCSSREDSIQKMTRALSASDLRELAVAKKRPFGRTLNGISLEEEEVEEETSTSSLWSEECEVGGGIGGGGGKIFGGGGGGSDGGDSSNNGNDSIDAYYQRMIEINPGNALLLGNYARFLKEIRGNFERAEEYCARAILASPNDGEVLSMYGDLVWQTHKDPVRAETYFDRAVKASPDDCYVIASNARFLWDAEEEKVEAMKEASQPCYFNGAHFPPPLAATS</sequence>
<dbReference type="InterPro" id="IPR011990">
    <property type="entry name" value="TPR-like_helical_dom_sf"/>
</dbReference>
<dbReference type="PANTHER" id="PTHR26312">
    <property type="entry name" value="TETRATRICOPEPTIDE REPEAT PROTEIN 5"/>
    <property type="match status" value="1"/>
</dbReference>
<dbReference type="SUPFAM" id="SSF48452">
    <property type="entry name" value="TPR-like"/>
    <property type="match status" value="1"/>
</dbReference>
<organism evidence="1 2">
    <name type="scientific">Tripterygium wilfordii</name>
    <name type="common">Thunder God vine</name>
    <dbReference type="NCBI Taxonomy" id="458696"/>
    <lineage>
        <taxon>Eukaryota</taxon>
        <taxon>Viridiplantae</taxon>
        <taxon>Streptophyta</taxon>
        <taxon>Embryophyta</taxon>
        <taxon>Tracheophyta</taxon>
        <taxon>Spermatophyta</taxon>
        <taxon>Magnoliopsida</taxon>
        <taxon>eudicotyledons</taxon>
        <taxon>Gunneridae</taxon>
        <taxon>Pentapetalae</taxon>
        <taxon>rosids</taxon>
        <taxon>fabids</taxon>
        <taxon>Celastrales</taxon>
        <taxon>Celastraceae</taxon>
        <taxon>Tripterygium</taxon>
    </lineage>
</organism>
<accession>A0A7J7DTC4</accession>
<dbReference type="OrthoDB" id="439046at2759"/>
<protein>
    <submittedName>
        <fullName evidence="1">PsbD mRNA maturation factor Nac2 chloroplastic</fullName>
    </submittedName>
</protein>
<dbReference type="FunCoup" id="A0A7J7DTC4">
    <property type="interactions" value="22"/>
</dbReference>
<evidence type="ECO:0000313" key="2">
    <source>
        <dbReference type="Proteomes" id="UP000593562"/>
    </source>
</evidence>
<gene>
    <name evidence="1" type="ORF">HS088_TW04G01585</name>
</gene>
<proteinExistence type="predicted"/>
<dbReference type="PANTHER" id="PTHR26312:SF227">
    <property type="entry name" value="TETRATRICOPEPTIDE REPEAT (TPR)-LIKE SUPERFAMILY PROTEIN"/>
    <property type="match status" value="1"/>
</dbReference>
<dbReference type="AlphaFoldDB" id="A0A7J7DTC4"/>
<evidence type="ECO:0000313" key="1">
    <source>
        <dbReference type="EMBL" id="KAF5749615.1"/>
    </source>
</evidence>
<dbReference type="Gene3D" id="1.25.40.10">
    <property type="entry name" value="Tetratricopeptide repeat domain"/>
    <property type="match status" value="1"/>
</dbReference>
<dbReference type="EMBL" id="JAAARO010000004">
    <property type="protein sequence ID" value="KAF5749615.1"/>
    <property type="molecule type" value="Genomic_DNA"/>
</dbReference>
<dbReference type="Pfam" id="PF14559">
    <property type="entry name" value="TPR_19"/>
    <property type="match status" value="1"/>
</dbReference>
<dbReference type="InParanoid" id="A0A7J7DTC4"/>
<keyword evidence="2" id="KW-1185">Reference proteome</keyword>
<dbReference type="Proteomes" id="UP000593562">
    <property type="component" value="Unassembled WGS sequence"/>
</dbReference>